<keyword evidence="1" id="KW-0472">Membrane</keyword>
<organism evidence="2 3">
    <name type="scientific">Hyaloscypha hepaticicola</name>
    <dbReference type="NCBI Taxonomy" id="2082293"/>
    <lineage>
        <taxon>Eukaryota</taxon>
        <taxon>Fungi</taxon>
        <taxon>Dikarya</taxon>
        <taxon>Ascomycota</taxon>
        <taxon>Pezizomycotina</taxon>
        <taxon>Leotiomycetes</taxon>
        <taxon>Helotiales</taxon>
        <taxon>Hyaloscyphaceae</taxon>
        <taxon>Hyaloscypha</taxon>
    </lineage>
</organism>
<evidence type="ECO:0000313" key="3">
    <source>
        <dbReference type="Proteomes" id="UP000235672"/>
    </source>
</evidence>
<sequence length="122" mass="12972">MASEVEAPPLLGIPPSSFHCFVFGTAASFGVLFWVQPSRHCLPTRPWQEANAMRLPSLHVACCMLHACGDGRLKVGTPASKFPLMNPSNPHENSSPAALRLGQWAAGKSHTTHGKGVVCSAL</sequence>
<keyword evidence="1" id="KW-0812">Transmembrane</keyword>
<gene>
    <name evidence="2" type="ORF">NA56DRAFT_330624</name>
</gene>
<dbReference type="AlphaFoldDB" id="A0A2J6PNC8"/>
<proteinExistence type="predicted"/>
<dbReference type="EMBL" id="KZ613512">
    <property type="protein sequence ID" value="PMD15538.1"/>
    <property type="molecule type" value="Genomic_DNA"/>
</dbReference>
<keyword evidence="3" id="KW-1185">Reference proteome</keyword>
<dbReference type="Proteomes" id="UP000235672">
    <property type="component" value="Unassembled WGS sequence"/>
</dbReference>
<keyword evidence="1" id="KW-1133">Transmembrane helix</keyword>
<reference evidence="2 3" key="1">
    <citation type="submission" date="2016-05" db="EMBL/GenBank/DDBJ databases">
        <title>A degradative enzymes factory behind the ericoid mycorrhizal symbiosis.</title>
        <authorList>
            <consortium name="DOE Joint Genome Institute"/>
            <person name="Martino E."/>
            <person name="Morin E."/>
            <person name="Grelet G."/>
            <person name="Kuo A."/>
            <person name="Kohler A."/>
            <person name="Daghino S."/>
            <person name="Barry K."/>
            <person name="Choi C."/>
            <person name="Cichocki N."/>
            <person name="Clum A."/>
            <person name="Copeland A."/>
            <person name="Hainaut M."/>
            <person name="Haridas S."/>
            <person name="Labutti K."/>
            <person name="Lindquist E."/>
            <person name="Lipzen A."/>
            <person name="Khouja H.-R."/>
            <person name="Murat C."/>
            <person name="Ohm R."/>
            <person name="Olson A."/>
            <person name="Spatafora J."/>
            <person name="Veneault-Fourrey C."/>
            <person name="Henrissat B."/>
            <person name="Grigoriev I."/>
            <person name="Martin F."/>
            <person name="Perotto S."/>
        </authorList>
    </citation>
    <scope>NUCLEOTIDE SEQUENCE [LARGE SCALE GENOMIC DNA]</scope>
    <source>
        <strain evidence="2 3">UAMH 7357</strain>
    </source>
</reference>
<feature type="transmembrane region" description="Helical" evidence="1">
    <location>
        <begin position="16"/>
        <end position="35"/>
    </location>
</feature>
<protein>
    <submittedName>
        <fullName evidence="2">Uncharacterized protein</fullName>
    </submittedName>
</protein>
<name>A0A2J6PNC8_9HELO</name>
<evidence type="ECO:0000256" key="1">
    <source>
        <dbReference type="SAM" id="Phobius"/>
    </source>
</evidence>
<accession>A0A2J6PNC8</accession>
<evidence type="ECO:0000313" key="2">
    <source>
        <dbReference type="EMBL" id="PMD15538.1"/>
    </source>
</evidence>